<dbReference type="CDD" id="cd20346">
    <property type="entry name" value="BRcat_RBR_ANKIB1"/>
    <property type="match status" value="1"/>
</dbReference>
<dbReference type="OrthoDB" id="10009520at2759"/>
<dbReference type="AlphaFoldDB" id="A0A9P7Z9K9"/>
<dbReference type="Gene3D" id="3.30.40.10">
    <property type="entry name" value="Zinc/RING finger domain, C3HC4 (zinc finger)"/>
    <property type="match status" value="1"/>
</dbReference>
<dbReference type="GO" id="GO:0008270">
    <property type="term" value="F:zinc ion binding"/>
    <property type="evidence" value="ECO:0007669"/>
    <property type="project" value="UniProtKB-KW"/>
</dbReference>
<feature type="domain" description="RING-type" evidence="11">
    <location>
        <begin position="143"/>
        <end position="190"/>
    </location>
</feature>
<dbReference type="GO" id="GO:0061630">
    <property type="term" value="F:ubiquitin protein ligase activity"/>
    <property type="evidence" value="ECO:0007669"/>
    <property type="project" value="UniProtKB-EC"/>
</dbReference>
<keyword evidence="6 9" id="KW-0863">Zinc-finger</keyword>
<dbReference type="SUPFAM" id="SSF57850">
    <property type="entry name" value="RING/U-box"/>
    <property type="match status" value="3"/>
</dbReference>
<dbReference type="InterPro" id="IPR044066">
    <property type="entry name" value="TRIAD_supradom"/>
</dbReference>
<keyword evidence="7" id="KW-0833">Ubl conjugation pathway</keyword>
<sequence>MDSDDEYMSGLSSEGEDNILQDESDEEGSDGDDFGFEDDEEPEPDLGYSQKDSVKKEKKSFDINFKVYHPADIQTQQDELINEVNMILDIRKEDAAILLRHFRWNKERLIEDYMDRPNKVLESAGLGPSTSGLQLESIMGFTCDICYEDDGTQTFAMKCGHRYCVDCYKQYLGQKIIEEGEAARIQCPNDGCKRIMDSKSLDLLVTADLQQRYHEILTRTFVEDKDHLKWCPAPDCQNAIECGIKKKDLDKVVPTVACDCKHRFCFGCGIPDHQPAPCDLVKKWLKKCADDSETANWISANTKECPKCGSTIEKNGGCNHMTCRKCKNEFCWMCMGIWSEHGTSWYNCNRFEEKSGSEARDAQAKSRISLERYLHYYNRYANHELSAKLDKDLYQKTEKKMIQLQTASGMSWIEVQYLNTASQALQTCRQTLKWTYAFAFYLARNNLTIMFEDNQKDLEMAVEALSEMFEKPVTELADAKLKVDIMDKTSYCNKRRVILLADTADNLANGVWSWGISF</sequence>
<dbReference type="InterPro" id="IPR001841">
    <property type="entry name" value="Znf_RING"/>
</dbReference>
<evidence type="ECO:0000256" key="6">
    <source>
        <dbReference type="ARBA" id="ARBA00022771"/>
    </source>
</evidence>
<dbReference type="CDD" id="cd16625">
    <property type="entry name" value="RING-HC_RBR_HEL2-like"/>
    <property type="match status" value="1"/>
</dbReference>
<dbReference type="InterPro" id="IPR013083">
    <property type="entry name" value="Znf_RING/FYVE/PHD"/>
</dbReference>
<dbReference type="Proteomes" id="UP000887226">
    <property type="component" value="Unassembled WGS sequence"/>
</dbReference>
<dbReference type="PROSITE" id="PS51873">
    <property type="entry name" value="TRIAD"/>
    <property type="match status" value="1"/>
</dbReference>
<evidence type="ECO:0000259" key="11">
    <source>
        <dbReference type="PROSITE" id="PS50089"/>
    </source>
</evidence>
<name>A0A9P7Z9K9_9HELO</name>
<dbReference type="Pfam" id="PF22191">
    <property type="entry name" value="IBR_1"/>
    <property type="match status" value="1"/>
</dbReference>
<dbReference type="InterPro" id="IPR017907">
    <property type="entry name" value="Znf_RING_CS"/>
</dbReference>
<dbReference type="Gene3D" id="1.20.120.1750">
    <property type="match status" value="1"/>
</dbReference>
<dbReference type="InterPro" id="IPR018957">
    <property type="entry name" value="Znf_C3HC4_RING-type"/>
</dbReference>
<dbReference type="SMART" id="SM00647">
    <property type="entry name" value="IBR"/>
    <property type="match status" value="2"/>
</dbReference>
<comment type="caution">
    <text evidence="13">The sequence shown here is derived from an EMBL/GenBank/DDBJ whole genome shotgun (WGS) entry which is preliminary data.</text>
</comment>
<dbReference type="PANTHER" id="PTHR11685">
    <property type="entry name" value="RBR FAMILY RING FINGER AND IBR DOMAIN-CONTAINING"/>
    <property type="match status" value="1"/>
</dbReference>
<dbReference type="InterPro" id="IPR048962">
    <property type="entry name" value="ARIH1-like_UBL"/>
</dbReference>
<evidence type="ECO:0000256" key="3">
    <source>
        <dbReference type="ARBA" id="ARBA00022679"/>
    </source>
</evidence>
<dbReference type="Pfam" id="PF19422">
    <property type="entry name" value="Ariadne"/>
    <property type="match status" value="1"/>
</dbReference>
<evidence type="ECO:0000256" key="9">
    <source>
        <dbReference type="PROSITE-ProRule" id="PRU00175"/>
    </source>
</evidence>
<comment type="catalytic activity">
    <reaction evidence="1">
        <text>[E2 ubiquitin-conjugating enzyme]-S-ubiquitinyl-L-cysteine + [acceptor protein]-L-lysine = [E2 ubiquitin-conjugating enzyme]-L-cysteine + [acceptor protein]-N(6)-ubiquitinyl-L-lysine.</text>
        <dbReference type="EC" id="2.3.2.31"/>
    </reaction>
</comment>
<dbReference type="InterPro" id="IPR045840">
    <property type="entry name" value="Ariadne"/>
</dbReference>
<dbReference type="Pfam" id="PF00097">
    <property type="entry name" value="zf-C3HC4"/>
    <property type="match status" value="1"/>
</dbReference>
<keyword evidence="3" id="KW-0808">Transferase</keyword>
<dbReference type="FunFam" id="3.30.40.10:FF:000019">
    <property type="entry name" value="RBR-type E3 ubiquitin transferase"/>
    <property type="match status" value="1"/>
</dbReference>
<dbReference type="CDD" id="cd20356">
    <property type="entry name" value="Rcat_RBR_HHARI-like"/>
    <property type="match status" value="1"/>
</dbReference>
<dbReference type="EMBL" id="MU253771">
    <property type="protein sequence ID" value="KAG9247475.1"/>
    <property type="molecule type" value="Genomic_DNA"/>
</dbReference>
<reference evidence="13" key="1">
    <citation type="journal article" date="2021" name="IMA Fungus">
        <title>Genomic characterization of three marine fungi, including Emericellopsis atlantica sp. nov. with signatures of a generalist lifestyle and marine biomass degradation.</title>
        <authorList>
            <person name="Hagestad O.C."/>
            <person name="Hou L."/>
            <person name="Andersen J.H."/>
            <person name="Hansen E.H."/>
            <person name="Altermark B."/>
            <person name="Li C."/>
            <person name="Kuhnert E."/>
            <person name="Cox R.J."/>
            <person name="Crous P.W."/>
            <person name="Spatafora J.W."/>
            <person name="Lail K."/>
            <person name="Amirebrahimi M."/>
            <person name="Lipzen A."/>
            <person name="Pangilinan J."/>
            <person name="Andreopoulos W."/>
            <person name="Hayes R.D."/>
            <person name="Ng V."/>
            <person name="Grigoriev I.V."/>
            <person name="Jackson S.A."/>
            <person name="Sutton T.D.S."/>
            <person name="Dobson A.D.W."/>
            <person name="Rama T."/>
        </authorList>
    </citation>
    <scope>NUCLEOTIDE SEQUENCE</scope>
    <source>
        <strain evidence="13">TRa3180A</strain>
    </source>
</reference>
<evidence type="ECO:0000313" key="14">
    <source>
        <dbReference type="Proteomes" id="UP000887226"/>
    </source>
</evidence>
<keyword evidence="8" id="KW-0862">Zinc</keyword>
<keyword evidence="4" id="KW-0479">Metal-binding</keyword>
<evidence type="ECO:0000259" key="12">
    <source>
        <dbReference type="PROSITE" id="PS51873"/>
    </source>
</evidence>
<feature type="compositionally biased region" description="Acidic residues" evidence="10">
    <location>
        <begin position="14"/>
        <end position="44"/>
    </location>
</feature>
<dbReference type="PROSITE" id="PS50089">
    <property type="entry name" value="ZF_RING_2"/>
    <property type="match status" value="1"/>
</dbReference>
<dbReference type="Pfam" id="PF01485">
    <property type="entry name" value="IBR"/>
    <property type="match status" value="1"/>
</dbReference>
<feature type="domain" description="RING-type" evidence="12">
    <location>
        <begin position="139"/>
        <end position="352"/>
    </location>
</feature>
<dbReference type="GO" id="GO:0016567">
    <property type="term" value="P:protein ubiquitination"/>
    <property type="evidence" value="ECO:0007669"/>
    <property type="project" value="InterPro"/>
</dbReference>
<keyword evidence="14" id="KW-1185">Reference proteome</keyword>
<dbReference type="FunFam" id="1.20.120.1750:FF:000007">
    <property type="entry name" value="RBR-type E3 ubiquitin transferase"/>
    <property type="match status" value="1"/>
</dbReference>
<evidence type="ECO:0000256" key="1">
    <source>
        <dbReference type="ARBA" id="ARBA00001798"/>
    </source>
</evidence>
<evidence type="ECO:0000256" key="4">
    <source>
        <dbReference type="ARBA" id="ARBA00022723"/>
    </source>
</evidence>
<dbReference type="Pfam" id="PF21235">
    <property type="entry name" value="UBA_ARI1"/>
    <property type="match status" value="1"/>
</dbReference>
<proteinExistence type="predicted"/>
<keyword evidence="5" id="KW-0677">Repeat</keyword>
<evidence type="ECO:0000313" key="13">
    <source>
        <dbReference type="EMBL" id="KAG9247475.1"/>
    </source>
</evidence>
<dbReference type="InterPro" id="IPR031127">
    <property type="entry name" value="E3_UB_ligase_RBR"/>
</dbReference>
<evidence type="ECO:0000256" key="5">
    <source>
        <dbReference type="ARBA" id="ARBA00022737"/>
    </source>
</evidence>
<organism evidence="13 14">
    <name type="scientific">Calycina marina</name>
    <dbReference type="NCBI Taxonomy" id="1763456"/>
    <lineage>
        <taxon>Eukaryota</taxon>
        <taxon>Fungi</taxon>
        <taxon>Dikarya</taxon>
        <taxon>Ascomycota</taxon>
        <taxon>Pezizomycotina</taxon>
        <taxon>Leotiomycetes</taxon>
        <taxon>Helotiales</taxon>
        <taxon>Pezizellaceae</taxon>
        <taxon>Calycina</taxon>
    </lineage>
</organism>
<protein>
    <recommendedName>
        <fullName evidence="2">RBR-type E3 ubiquitin transferase</fullName>
        <ecNumber evidence="2">2.3.2.31</ecNumber>
    </recommendedName>
</protein>
<dbReference type="SMART" id="SM00184">
    <property type="entry name" value="RING"/>
    <property type="match status" value="2"/>
</dbReference>
<evidence type="ECO:0000256" key="7">
    <source>
        <dbReference type="ARBA" id="ARBA00022786"/>
    </source>
</evidence>
<evidence type="ECO:0000256" key="10">
    <source>
        <dbReference type="SAM" id="MobiDB-lite"/>
    </source>
</evidence>
<dbReference type="PROSITE" id="PS00518">
    <property type="entry name" value="ZF_RING_1"/>
    <property type="match status" value="1"/>
</dbReference>
<accession>A0A9P7Z9K9</accession>
<evidence type="ECO:0000256" key="2">
    <source>
        <dbReference type="ARBA" id="ARBA00012251"/>
    </source>
</evidence>
<dbReference type="InterPro" id="IPR002867">
    <property type="entry name" value="IBR_dom"/>
</dbReference>
<evidence type="ECO:0000256" key="8">
    <source>
        <dbReference type="ARBA" id="ARBA00022833"/>
    </source>
</evidence>
<dbReference type="EC" id="2.3.2.31" evidence="2"/>
<feature type="region of interest" description="Disordered" evidence="10">
    <location>
        <begin position="1"/>
        <end position="54"/>
    </location>
</feature>
<gene>
    <name evidence="13" type="ORF">BJ878DRAFT_414784</name>
</gene>